<dbReference type="Gene3D" id="3.90.226.10">
    <property type="entry name" value="2-enoyl-CoA Hydratase, Chain A, domain 1"/>
    <property type="match status" value="1"/>
</dbReference>
<dbReference type="GO" id="GO:0006508">
    <property type="term" value="P:proteolysis"/>
    <property type="evidence" value="ECO:0007669"/>
    <property type="project" value="InterPro"/>
</dbReference>
<feature type="region of interest" description="Disordered" evidence="2">
    <location>
        <begin position="391"/>
        <end position="414"/>
    </location>
</feature>
<dbReference type="Pfam" id="PF01343">
    <property type="entry name" value="Peptidase_S49"/>
    <property type="match status" value="1"/>
</dbReference>
<evidence type="ECO:0000259" key="3">
    <source>
        <dbReference type="Pfam" id="PF01343"/>
    </source>
</evidence>
<dbReference type="SUPFAM" id="SSF52096">
    <property type="entry name" value="ClpP/crotonase"/>
    <property type="match status" value="1"/>
</dbReference>
<dbReference type="PANTHER" id="PTHR42987:SF4">
    <property type="entry name" value="PROTEASE SOHB-RELATED"/>
    <property type="match status" value="1"/>
</dbReference>
<accession>A0A2S7KZT5</accession>
<evidence type="ECO:0000256" key="2">
    <source>
        <dbReference type="SAM" id="MobiDB-lite"/>
    </source>
</evidence>
<name>A0A2S7KZT5_9FLAO</name>
<sequence length="433" mass="46587">MSINNLHSLLSGKWFIEKAYASSLMPSLITILNGNTLDFNKKESKEHLKISASSVNVSNSNQNSNSSNESYVLIVSLKNPIYKYNQSCGPRGTKSKQSLIASYQSDPNCKGIVLDIDSGGGQVSGTPEFHDFIKNFSKPVVAYTDGLMCSAAYYIGCAADHIIANKRVDAIGSIGTMVSFLDMTGYYEKKGAKLISEYATKSTDKNKDYEELLKGNPEGYIKNQLDPITDEFHKDVKGSRPNIKDSVLTGGVYKAQQSLDNGLIDEIGTLQTAIDKVFALASTSSNTNNNSNNMSKEIKAPSIQNALGYETPFQSTDEGVFLQEAEVVTVEAALTTANTNVTNITAERDTANTNVAAANTTIDAALTGAEIKFTPEMSVSEKVTLLENQRKEFAGKSGGGKTGVPNGGDDVIDGAAEQKVYAHNEEANKLLNN</sequence>
<dbReference type="AlphaFoldDB" id="A0A2S7KZT5"/>
<dbReference type="InterPro" id="IPR002142">
    <property type="entry name" value="Peptidase_S49"/>
</dbReference>
<gene>
    <name evidence="4" type="ORF">BST83_13265</name>
</gene>
<dbReference type="InterPro" id="IPR029045">
    <property type="entry name" value="ClpP/crotonase-like_dom_sf"/>
</dbReference>
<comment type="caution">
    <text evidence="4">The sequence shown here is derived from an EMBL/GenBank/DDBJ whole genome shotgun (WGS) entry which is preliminary data.</text>
</comment>
<proteinExistence type="inferred from homology"/>
<reference evidence="4 5" key="1">
    <citation type="submission" date="2016-11" db="EMBL/GenBank/DDBJ databases">
        <title>Trade-off between light-utilization and light-protection in marine flavobacteria.</title>
        <authorList>
            <person name="Kumagai Y."/>
        </authorList>
    </citation>
    <scope>NUCLEOTIDE SEQUENCE [LARGE SCALE GENOMIC DNA]</scope>
    <source>
        <strain evidence="4 5">ATCC 700397</strain>
    </source>
</reference>
<dbReference type="OrthoDB" id="1490107at2"/>
<evidence type="ECO:0000313" key="4">
    <source>
        <dbReference type="EMBL" id="PQB08013.1"/>
    </source>
</evidence>
<organism evidence="4 5">
    <name type="scientific">Polaribacter filamentus</name>
    <dbReference type="NCBI Taxonomy" id="53483"/>
    <lineage>
        <taxon>Bacteria</taxon>
        <taxon>Pseudomonadati</taxon>
        <taxon>Bacteroidota</taxon>
        <taxon>Flavobacteriia</taxon>
        <taxon>Flavobacteriales</taxon>
        <taxon>Flavobacteriaceae</taxon>
    </lineage>
</organism>
<dbReference type="Proteomes" id="UP000239522">
    <property type="component" value="Unassembled WGS sequence"/>
</dbReference>
<dbReference type="EMBL" id="MQUA01000013">
    <property type="protein sequence ID" value="PQB08013.1"/>
    <property type="molecule type" value="Genomic_DNA"/>
</dbReference>
<comment type="similarity">
    <text evidence="1">Belongs to the peptidase S49 family.</text>
</comment>
<feature type="domain" description="Peptidase S49" evidence="3">
    <location>
        <begin position="137"/>
        <end position="279"/>
    </location>
</feature>
<evidence type="ECO:0000256" key="1">
    <source>
        <dbReference type="ARBA" id="ARBA00008683"/>
    </source>
</evidence>
<dbReference type="RefSeq" id="WP_104810216.1">
    <property type="nucleotide sequence ID" value="NZ_MQUA01000013.1"/>
</dbReference>
<dbReference type="GO" id="GO:0008233">
    <property type="term" value="F:peptidase activity"/>
    <property type="evidence" value="ECO:0007669"/>
    <property type="project" value="InterPro"/>
</dbReference>
<dbReference type="PANTHER" id="PTHR42987">
    <property type="entry name" value="PEPTIDASE S49"/>
    <property type="match status" value="1"/>
</dbReference>
<keyword evidence="5" id="KW-1185">Reference proteome</keyword>
<protein>
    <recommendedName>
        <fullName evidence="3">Peptidase S49 domain-containing protein</fullName>
    </recommendedName>
</protein>
<evidence type="ECO:0000313" key="5">
    <source>
        <dbReference type="Proteomes" id="UP000239522"/>
    </source>
</evidence>
<feature type="compositionally biased region" description="Gly residues" evidence="2">
    <location>
        <begin position="396"/>
        <end position="406"/>
    </location>
</feature>